<evidence type="ECO:0000256" key="1">
    <source>
        <dbReference type="SAM" id="SignalP"/>
    </source>
</evidence>
<dbReference type="RefSeq" id="WP_109792547.1">
    <property type="nucleotide sequence ID" value="NZ_PHIG01000011.1"/>
</dbReference>
<feature type="signal peptide" evidence="1">
    <location>
        <begin position="1"/>
        <end position="28"/>
    </location>
</feature>
<evidence type="ECO:0000259" key="2">
    <source>
        <dbReference type="Pfam" id="PF13435"/>
    </source>
</evidence>
<dbReference type="AlphaFoldDB" id="A0A2M9G5K6"/>
<dbReference type="InterPro" id="IPR036280">
    <property type="entry name" value="Multihaem_cyt_sf"/>
</dbReference>
<feature type="domain" description="Cytochrome c-552/4" evidence="2">
    <location>
        <begin position="37"/>
        <end position="114"/>
    </location>
</feature>
<dbReference type="EMBL" id="PHIG01000011">
    <property type="protein sequence ID" value="PJK30984.1"/>
    <property type="molecule type" value="Genomic_DNA"/>
</dbReference>
<name>A0A2M9G5K6_9PROT</name>
<organism evidence="3 4">
    <name type="scientific">Minwuia thermotolerans</name>
    <dbReference type="NCBI Taxonomy" id="2056226"/>
    <lineage>
        <taxon>Bacteria</taxon>
        <taxon>Pseudomonadati</taxon>
        <taxon>Pseudomonadota</taxon>
        <taxon>Alphaproteobacteria</taxon>
        <taxon>Minwuiales</taxon>
        <taxon>Minwuiaceae</taxon>
        <taxon>Minwuia</taxon>
    </lineage>
</organism>
<dbReference type="OrthoDB" id="257578at2"/>
<feature type="chain" id="PRO_5014967853" description="Cytochrome c-552/4 domain-containing protein" evidence="1">
    <location>
        <begin position="29"/>
        <end position="327"/>
    </location>
</feature>
<accession>A0A2M9G5K6</accession>
<dbReference type="Pfam" id="PF13435">
    <property type="entry name" value="Cytochrome_C554"/>
    <property type="match status" value="1"/>
</dbReference>
<dbReference type="Gene3D" id="1.10.1130.10">
    <property type="entry name" value="Flavocytochrome C3, Chain A"/>
    <property type="match status" value="1"/>
</dbReference>
<protein>
    <recommendedName>
        <fullName evidence="2">Cytochrome c-552/4 domain-containing protein</fullName>
    </recommendedName>
</protein>
<evidence type="ECO:0000313" key="3">
    <source>
        <dbReference type="EMBL" id="PJK30984.1"/>
    </source>
</evidence>
<dbReference type="InterPro" id="IPR023155">
    <property type="entry name" value="Cyt_c-552/4"/>
</dbReference>
<dbReference type="Proteomes" id="UP000229498">
    <property type="component" value="Unassembled WGS sequence"/>
</dbReference>
<proteinExistence type="predicted"/>
<sequence length="327" mass="35678">MLMSGLRQLGLAVAAAMALMIAGSAAQAAPENVGPEECKDCHSPEYAVWEKTPHAESYKDIHKRDLADKVTEALGERSMKRSDTCGQCHYTEAPNRPGGRVGNNFGVSCESCHGPGSEYINIHNVYGPKGTKKEDETPLHKAERFAKAREAGMRLPRWREDVPDMPTDVNYDVAANCFNCHGMARETLEGDTAGKMLDAGHPLNPDFELVKYSQGTIRHRFYHSTQDNEEMTPAELSRWYVTGQAASLVQAANAMQKTQHAKYIAAQEARAEKARAALGALDLAEAKALLAQPTEANAKALVGKIYGDKMDLSGQVGSMIPPKSEYK</sequence>
<keyword evidence="1" id="KW-0732">Signal</keyword>
<keyword evidence="4" id="KW-1185">Reference proteome</keyword>
<gene>
    <name evidence="3" type="ORF">CVT23_03725</name>
</gene>
<reference evidence="3 4" key="1">
    <citation type="submission" date="2017-11" db="EMBL/GenBank/DDBJ databases">
        <title>Draft genome sequence of Rhizobiales bacterium SY3-13.</title>
        <authorList>
            <person name="Sun C."/>
        </authorList>
    </citation>
    <scope>NUCLEOTIDE SEQUENCE [LARGE SCALE GENOMIC DNA]</scope>
    <source>
        <strain evidence="3 4">SY3-13</strain>
    </source>
</reference>
<comment type="caution">
    <text evidence="3">The sequence shown here is derived from an EMBL/GenBank/DDBJ whole genome shotgun (WGS) entry which is preliminary data.</text>
</comment>
<evidence type="ECO:0000313" key="4">
    <source>
        <dbReference type="Proteomes" id="UP000229498"/>
    </source>
</evidence>
<dbReference type="SUPFAM" id="SSF48695">
    <property type="entry name" value="Multiheme cytochromes"/>
    <property type="match status" value="1"/>
</dbReference>